<dbReference type="EC" id="3.5.2.17" evidence="7"/>
<evidence type="ECO:0000256" key="5">
    <source>
        <dbReference type="ARBA" id="ARBA00022631"/>
    </source>
</evidence>
<dbReference type="CDD" id="cd05822">
    <property type="entry name" value="TLP_HIUase"/>
    <property type="match status" value="1"/>
</dbReference>
<comment type="catalytic activity">
    <reaction evidence="1 7">
        <text>5-hydroxyisourate + H2O = 5-hydroxy-2-oxo-4-ureido-2,5-dihydro-1H-imidazole-5-carboxylate + H(+)</text>
        <dbReference type="Rhea" id="RHEA:23736"/>
        <dbReference type="ChEBI" id="CHEBI:15377"/>
        <dbReference type="ChEBI" id="CHEBI:15378"/>
        <dbReference type="ChEBI" id="CHEBI:18072"/>
        <dbReference type="ChEBI" id="CHEBI:58639"/>
        <dbReference type="EC" id="3.5.2.17"/>
    </reaction>
</comment>
<evidence type="ECO:0000256" key="6">
    <source>
        <dbReference type="ARBA" id="ARBA00022801"/>
    </source>
</evidence>
<keyword evidence="5 7" id="KW-0659">Purine metabolism</keyword>
<dbReference type="PATRIC" id="fig|483937.3.peg.1953"/>
<dbReference type="PANTHER" id="PTHR10395:SF7">
    <property type="entry name" value="5-HYDROXYISOURATE HYDROLASE"/>
    <property type="match status" value="1"/>
</dbReference>
<comment type="subunit">
    <text evidence="4 7">Homotetramer.</text>
</comment>
<organism evidence="9 10">
    <name type="scientific">Paenibacillus riograndensis</name>
    <dbReference type="NCBI Taxonomy" id="483937"/>
    <lineage>
        <taxon>Bacteria</taxon>
        <taxon>Bacillati</taxon>
        <taxon>Bacillota</taxon>
        <taxon>Bacilli</taxon>
        <taxon>Bacillales</taxon>
        <taxon>Paenibacillaceae</taxon>
        <taxon>Paenibacillus</taxon>
        <taxon>Paenibacillus sonchi group</taxon>
    </lineage>
</organism>
<dbReference type="InterPro" id="IPR023416">
    <property type="entry name" value="Transthyretin/HIU_hydrolase_d"/>
</dbReference>
<reference evidence="9 10" key="1">
    <citation type="submission" date="2015-08" db="EMBL/GenBank/DDBJ databases">
        <title>Genomes of Paenibacillus riograndensis.</title>
        <authorList>
            <person name="Sant'Anna F.H."/>
            <person name="Souza R."/>
            <person name="Ambrosini A."/>
            <person name="Bach E."/>
            <person name="Fernandes G."/>
            <person name="Balsanelli E."/>
            <person name="Baura V.A."/>
            <person name="Pedrosa F.O."/>
            <person name="Souza E.M."/>
            <person name="Passaglia L."/>
        </authorList>
    </citation>
    <scope>NUCLEOTIDE SEQUENCE [LARGE SCALE GENOMIC DNA]</scope>
    <source>
        <strain evidence="9 10">CAS34</strain>
    </source>
</reference>
<feature type="domain" description="Transthyretin/hydroxyisourate hydrolase" evidence="8">
    <location>
        <begin position="5"/>
        <end position="121"/>
    </location>
</feature>
<dbReference type="InterPro" id="IPR014306">
    <property type="entry name" value="Hydroxyisourate_hydrolase"/>
</dbReference>
<dbReference type="InterPro" id="IPR036817">
    <property type="entry name" value="Transthyretin/HIU_hydrolase_sf"/>
</dbReference>
<evidence type="ECO:0000313" key="9">
    <source>
        <dbReference type="EMBL" id="KWX70311.1"/>
    </source>
</evidence>
<dbReference type="PROSITE" id="PS00769">
    <property type="entry name" value="TRANSTHYRETIN_2"/>
    <property type="match status" value="1"/>
</dbReference>
<evidence type="ECO:0000256" key="7">
    <source>
        <dbReference type="RuleBase" id="RU361270"/>
    </source>
</evidence>
<evidence type="ECO:0000259" key="8">
    <source>
        <dbReference type="Pfam" id="PF00576"/>
    </source>
</evidence>
<sequence>MSGRLTTHVLDLSRGLPAAGMKLQLWNLAEGMGKLLREAETNDDGRLDAPLLEGAELVPGCYELLFMAGDYFQGSRLEERLGDEEVFFLEQIPIRFNITSASEHYHVPLLVAPGGYSTYRGS</sequence>
<keyword evidence="10" id="KW-1185">Reference proteome</keyword>
<dbReference type="Proteomes" id="UP000070475">
    <property type="component" value="Unassembled WGS sequence"/>
</dbReference>
<protein>
    <recommendedName>
        <fullName evidence="7">5-hydroxyisourate hydrolase</fullName>
        <shortName evidence="7">HIU hydrolase</shortName>
        <shortName evidence="7">HIUHase</shortName>
        <ecNumber evidence="7">3.5.2.17</ecNumber>
    </recommendedName>
</protein>
<dbReference type="Gene3D" id="2.60.40.180">
    <property type="entry name" value="Transthyretin/hydroxyisourate hydrolase domain"/>
    <property type="match status" value="1"/>
</dbReference>
<gene>
    <name evidence="9" type="ORF">AMQ84_30075</name>
</gene>
<comment type="caution">
    <text evidence="9">The sequence shown here is derived from an EMBL/GenBank/DDBJ whole genome shotgun (WGS) entry which is preliminary data.</text>
</comment>
<dbReference type="OrthoDB" id="9792386at2"/>
<dbReference type="NCBIfam" id="TIGR02962">
    <property type="entry name" value="hdxy_isourate"/>
    <property type="match status" value="1"/>
</dbReference>
<comment type="function">
    <text evidence="2">Catalyzes the hydrolysis of 5-hydroxyisourate (HIU) to 2-oxo-4-hydroxy-4-carboxy-5-ureidoimidazoline (OHCU).</text>
</comment>
<evidence type="ECO:0000256" key="3">
    <source>
        <dbReference type="ARBA" id="ARBA00009850"/>
    </source>
</evidence>
<keyword evidence="6 7" id="KW-0378">Hydrolase</keyword>
<dbReference type="AlphaFoldDB" id="A0A132TG99"/>
<evidence type="ECO:0000256" key="1">
    <source>
        <dbReference type="ARBA" id="ARBA00001043"/>
    </source>
</evidence>
<comment type="similarity">
    <text evidence="3 7">Belongs to the transthyretin family. 5-hydroxyisourate hydrolase subfamily.</text>
</comment>
<accession>A0A132TG99</accession>
<dbReference type="Pfam" id="PF00576">
    <property type="entry name" value="Transthyretin"/>
    <property type="match status" value="1"/>
</dbReference>
<dbReference type="EMBL" id="LIRB01000148">
    <property type="protein sequence ID" value="KWX70311.1"/>
    <property type="molecule type" value="Genomic_DNA"/>
</dbReference>
<dbReference type="GO" id="GO:0006144">
    <property type="term" value="P:purine nucleobase metabolic process"/>
    <property type="evidence" value="ECO:0007669"/>
    <property type="project" value="UniProtKB-KW"/>
</dbReference>
<evidence type="ECO:0000313" key="10">
    <source>
        <dbReference type="Proteomes" id="UP000070475"/>
    </source>
</evidence>
<dbReference type="PANTHER" id="PTHR10395">
    <property type="entry name" value="URICASE AND TRANSTHYRETIN-RELATED"/>
    <property type="match status" value="1"/>
</dbReference>
<evidence type="ECO:0000256" key="4">
    <source>
        <dbReference type="ARBA" id="ARBA00011881"/>
    </source>
</evidence>
<evidence type="ECO:0000256" key="2">
    <source>
        <dbReference type="ARBA" id="ARBA00002704"/>
    </source>
</evidence>
<dbReference type="RefSeq" id="WP_060863409.1">
    <property type="nucleotide sequence ID" value="NZ_LIRB01000148.1"/>
</dbReference>
<dbReference type="InterPro" id="IPR023419">
    <property type="entry name" value="Transthyretin_CS"/>
</dbReference>
<dbReference type="SUPFAM" id="SSF49472">
    <property type="entry name" value="Transthyretin (synonym: prealbumin)"/>
    <property type="match status" value="1"/>
</dbReference>
<proteinExistence type="inferred from homology"/>
<dbReference type="GO" id="GO:0033971">
    <property type="term" value="F:hydroxyisourate hydrolase activity"/>
    <property type="evidence" value="ECO:0007669"/>
    <property type="project" value="UniProtKB-EC"/>
</dbReference>
<name>A0A132TG99_9BACL</name>